<proteinExistence type="predicted"/>
<keyword evidence="2" id="KW-1185">Reference proteome</keyword>
<dbReference type="InParanoid" id="A0A074YDQ9"/>
<reference evidence="1 2" key="1">
    <citation type="journal article" date="2014" name="BMC Genomics">
        <title>Genome sequencing of four Aureobasidium pullulans varieties: biotechnological potential, stress tolerance, and description of new species.</title>
        <authorList>
            <person name="Gostin Ar C."/>
            <person name="Ohm R.A."/>
            <person name="Kogej T."/>
            <person name="Sonjak S."/>
            <person name="Turk M."/>
            <person name="Zajc J."/>
            <person name="Zalar P."/>
            <person name="Grube M."/>
            <person name="Sun H."/>
            <person name="Han J."/>
            <person name="Sharma A."/>
            <person name="Chiniquy J."/>
            <person name="Ngan C.Y."/>
            <person name="Lipzen A."/>
            <person name="Barry K."/>
            <person name="Grigoriev I.V."/>
            <person name="Gunde-Cimerman N."/>
        </authorList>
    </citation>
    <scope>NUCLEOTIDE SEQUENCE [LARGE SCALE GENOMIC DNA]</scope>
    <source>
        <strain evidence="1 2">EXF-2481</strain>
    </source>
</reference>
<evidence type="ECO:0000313" key="1">
    <source>
        <dbReference type="EMBL" id="KEQ95953.1"/>
    </source>
</evidence>
<dbReference type="Proteomes" id="UP000030641">
    <property type="component" value="Unassembled WGS sequence"/>
</dbReference>
<protein>
    <submittedName>
        <fullName evidence="1">Uncharacterized protein</fullName>
    </submittedName>
</protein>
<name>A0A074YDQ9_AURSE</name>
<organism evidence="1 2">
    <name type="scientific">Aureobasidium subglaciale (strain EXF-2481)</name>
    <name type="common">Aureobasidium pullulans var. subglaciale</name>
    <dbReference type="NCBI Taxonomy" id="1043005"/>
    <lineage>
        <taxon>Eukaryota</taxon>
        <taxon>Fungi</taxon>
        <taxon>Dikarya</taxon>
        <taxon>Ascomycota</taxon>
        <taxon>Pezizomycotina</taxon>
        <taxon>Dothideomycetes</taxon>
        <taxon>Dothideomycetidae</taxon>
        <taxon>Dothideales</taxon>
        <taxon>Saccotheciaceae</taxon>
        <taxon>Aureobasidium</taxon>
    </lineage>
</organism>
<evidence type="ECO:0000313" key="2">
    <source>
        <dbReference type="Proteomes" id="UP000030641"/>
    </source>
</evidence>
<dbReference type="HOGENOM" id="CLU_906098_0_0_1"/>
<dbReference type="EMBL" id="KL584757">
    <property type="protein sequence ID" value="KEQ95953.1"/>
    <property type="molecule type" value="Genomic_DNA"/>
</dbReference>
<gene>
    <name evidence="1" type="ORF">AUEXF2481DRAFT_79107</name>
</gene>
<dbReference type="GeneID" id="25371503"/>
<dbReference type="AlphaFoldDB" id="A0A074YDQ9"/>
<dbReference type="OrthoDB" id="5279008at2759"/>
<sequence length="307" mass="34422">MPTSLICRQRSSLESALISQQMTLSISAAFVGTWTPHYSRPLGDATHDRFRSHIKELCIYSSVYQLWGARLPYAPTGGEWVPPKSRILSEIEHPFPDASSPQQEATNVAVKLVRGRDFRNQLAAALKGPTVQRIEVQSWPRYSLPNALSSTLGLSDPTRATGINPFKDNFRGVSPAWEYEIINMVTRMTEMVLSAVKDSATPVNALIIDRIQIDQLNLSFGLGHSLSYLRHLKVSIAPSDQSLQFSDLGTRDELFALINELPCLDQLALFNNPYTKNNWLHLNDALMHIQPQRVRKFSLGILQDAEP</sequence>
<accession>A0A074YDQ9</accession>
<dbReference type="RefSeq" id="XP_013344670.1">
    <property type="nucleotide sequence ID" value="XM_013489216.1"/>
</dbReference>